<dbReference type="AlphaFoldDB" id="A0A0H3ASN7"/>
<organism evidence="1 2">
    <name type="scientific">Brucella ovis (strain ATCC 25840 / 63/290 / NCTC 10512)</name>
    <dbReference type="NCBI Taxonomy" id="444178"/>
    <lineage>
        <taxon>Bacteria</taxon>
        <taxon>Pseudomonadati</taxon>
        <taxon>Pseudomonadota</taxon>
        <taxon>Alphaproteobacteria</taxon>
        <taxon>Hyphomicrobiales</taxon>
        <taxon>Brucellaceae</taxon>
        <taxon>Brucella/Ochrobactrum group</taxon>
        <taxon>Brucella</taxon>
    </lineage>
</organism>
<reference evidence="2" key="1">
    <citation type="journal article" date="2009" name="PLoS ONE">
        <title>Genome degradation in Brucella ovis corresponds with narrowing of its host range and tissue tropism.</title>
        <authorList>
            <person name="Tsolis R.M."/>
            <person name="Seshadri R."/>
            <person name="Santos R.L."/>
            <person name="Sangari F.J."/>
            <person name="Lobo J.M."/>
            <person name="de Jong M.F."/>
            <person name="Ren Q."/>
            <person name="Myers G."/>
            <person name="Brinkac L.M."/>
            <person name="Nelson W.C."/>
            <person name="Deboy R.T."/>
            <person name="Angiuoli S."/>
            <person name="Khouri H."/>
            <person name="Dimitrov G."/>
            <person name="Robinson J.R."/>
            <person name="Mulligan S."/>
            <person name="Walker R.L."/>
            <person name="Elzer P.E."/>
            <person name="Hassan K.A."/>
            <person name="Paulsen I.T."/>
        </authorList>
    </citation>
    <scope>NUCLEOTIDE SEQUENCE [LARGE SCALE GENOMIC DNA]</scope>
    <source>
        <strain evidence="2">ATCC 25840 / 63/290 / NCTC 10512</strain>
    </source>
</reference>
<evidence type="ECO:0000313" key="1">
    <source>
        <dbReference type="EMBL" id="ABQ61451.1"/>
    </source>
</evidence>
<name>A0A0H3ASN7_BRUO2</name>
<dbReference type="KEGG" id="bov:BOV_1344"/>
<sequence length="48" mass="5112">MILSDRIRRLKTRSNNFAYRNGQSAESDIASADNGADPLGVGTICGKA</sequence>
<protein>
    <submittedName>
        <fullName evidence="1">Uncharacterized protein</fullName>
    </submittedName>
</protein>
<evidence type="ECO:0000313" key="2">
    <source>
        <dbReference type="Proteomes" id="UP000006383"/>
    </source>
</evidence>
<dbReference type="EMBL" id="CP000708">
    <property type="protein sequence ID" value="ABQ61451.1"/>
    <property type="molecule type" value="Genomic_DNA"/>
</dbReference>
<keyword evidence="2" id="KW-1185">Reference proteome</keyword>
<gene>
    <name evidence="1" type="ordered locus">BOV_1344</name>
</gene>
<dbReference type="Proteomes" id="UP000006383">
    <property type="component" value="Chromosome I"/>
</dbReference>
<accession>A0A0H3ASN7</accession>
<proteinExistence type="predicted"/>
<dbReference type="HOGENOM" id="CLU_3150257_0_0_5"/>